<evidence type="ECO:0000313" key="4">
    <source>
        <dbReference type="Proteomes" id="UP000653343"/>
    </source>
</evidence>
<dbReference type="RefSeq" id="WP_189355238.1">
    <property type="nucleotide sequence ID" value="NZ_BMYU01000001.1"/>
</dbReference>
<protein>
    <recommendedName>
        <fullName evidence="2">Flagellar assembly protein T middle domain-containing protein</fullName>
    </recommendedName>
</protein>
<evidence type="ECO:0000313" key="3">
    <source>
        <dbReference type="EMBL" id="GGX29470.1"/>
    </source>
</evidence>
<name>A0ABQ2XSZ0_9BURK</name>
<keyword evidence="1" id="KW-0732">Signal</keyword>
<proteinExistence type="predicted"/>
<dbReference type="Gene3D" id="3.40.50.10610">
    <property type="entry name" value="ABC-type transport auxiliary lipoprotein component"/>
    <property type="match status" value="1"/>
</dbReference>
<dbReference type="EMBL" id="BMYU01000001">
    <property type="protein sequence ID" value="GGX29470.1"/>
    <property type="molecule type" value="Genomic_DNA"/>
</dbReference>
<dbReference type="InterPro" id="IPR032386">
    <property type="entry name" value="FlgT_M"/>
</dbReference>
<feature type="domain" description="Flagellar assembly protein T middle" evidence="2">
    <location>
        <begin position="47"/>
        <end position="176"/>
    </location>
</feature>
<feature type="signal peptide" evidence="1">
    <location>
        <begin position="1"/>
        <end position="32"/>
    </location>
</feature>
<organism evidence="3 4">
    <name type="scientific">Undibacterium squillarum</name>
    <dbReference type="NCBI Taxonomy" id="1131567"/>
    <lineage>
        <taxon>Bacteria</taxon>
        <taxon>Pseudomonadati</taxon>
        <taxon>Pseudomonadota</taxon>
        <taxon>Betaproteobacteria</taxon>
        <taxon>Burkholderiales</taxon>
        <taxon>Oxalobacteraceae</taxon>
        <taxon>Undibacterium</taxon>
    </lineage>
</organism>
<comment type="caution">
    <text evidence="3">The sequence shown here is derived from an EMBL/GenBank/DDBJ whole genome shotgun (WGS) entry which is preliminary data.</text>
</comment>
<reference evidence="4" key="1">
    <citation type="journal article" date="2019" name="Int. J. Syst. Evol. Microbiol.">
        <title>The Global Catalogue of Microorganisms (GCM) 10K type strain sequencing project: providing services to taxonomists for standard genome sequencing and annotation.</title>
        <authorList>
            <consortium name="The Broad Institute Genomics Platform"/>
            <consortium name="The Broad Institute Genome Sequencing Center for Infectious Disease"/>
            <person name="Wu L."/>
            <person name="Ma J."/>
        </authorList>
    </citation>
    <scope>NUCLEOTIDE SEQUENCE [LARGE SCALE GENOMIC DNA]</scope>
    <source>
        <strain evidence="4">KCTC 23917</strain>
    </source>
</reference>
<keyword evidence="4" id="KW-1185">Reference proteome</keyword>
<evidence type="ECO:0000256" key="1">
    <source>
        <dbReference type="SAM" id="SignalP"/>
    </source>
</evidence>
<dbReference type="Pfam" id="PF16539">
    <property type="entry name" value="FlgT_M"/>
    <property type="match status" value="1"/>
</dbReference>
<sequence length="216" mass="23407">MKNPVRHTLLSATRNLLVLLSLCAAVISPANAGVQVQSVTPVREAGKAILMTGFIVNKPAQSADLDDIAQGFPRELARRLEQSQQVSLRITPDFLSTEWPAKTPTPALLAQVAKAYGVRYVIAGEIRNTGMRQTSLLFGLWTKHHRAIELDLDIYDTTEGQLVARHRFSAEVEGDAPIGKQQVFGGQGFAAHPYGKVVLEVADQAAKSVLESLAGR</sequence>
<accession>A0ABQ2XSZ0</accession>
<dbReference type="Proteomes" id="UP000653343">
    <property type="component" value="Unassembled WGS sequence"/>
</dbReference>
<evidence type="ECO:0000259" key="2">
    <source>
        <dbReference type="Pfam" id="PF16539"/>
    </source>
</evidence>
<feature type="chain" id="PRO_5045590794" description="Flagellar assembly protein T middle domain-containing protein" evidence="1">
    <location>
        <begin position="33"/>
        <end position="216"/>
    </location>
</feature>
<gene>
    <name evidence="3" type="ORF">GCM10010946_02990</name>
</gene>